<reference evidence="2 3" key="1">
    <citation type="journal article" date="2007" name="Nature">
        <title>Light stimulates growth of proteorhodopsin-containing marine Flavobacteria.</title>
        <authorList>
            <person name="Gomez-Consarnau L."/>
            <person name="Gonzalez J.M."/>
            <person name="Coll-Llado M."/>
            <person name="Gourdon P."/>
            <person name="Pascher T."/>
            <person name="Neutze R."/>
            <person name="Pedros-Alio C."/>
            <person name="Pinhassi J."/>
        </authorList>
    </citation>
    <scope>NUCLEOTIDE SEQUENCE [LARGE SCALE GENOMIC DNA]</scope>
    <source>
        <strain evidence="2 3">MED217</strain>
    </source>
</reference>
<evidence type="ECO:0000313" key="3">
    <source>
        <dbReference type="Proteomes" id="UP000001601"/>
    </source>
</evidence>
<dbReference type="EMBL" id="AANC01000001">
    <property type="protein sequence ID" value="EAQ51224.1"/>
    <property type="molecule type" value="Genomic_DNA"/>
</dbReference>
<keyword evidence="3" id="KW-1185">Reference proteome</keyword>
<dbReference type="AlphaFoldDB" id="A3XHM1"/>
<evidence type="ECO:0000256" key="1">
    <source>
        <dbReference type="SAM" id="MobiDB-lite"/>
    </source>
</evidence>
<dbReference type="HOGENOM" id="CLU_733163_0_0_10"/>
<organism evidence="2 3">
    <name type="scientific">Leeuwenhoekiella blandensis (strain CECT 7118 / CCUG 51940 / KCTC 22103 / MED217)</name>
    <name type="common">Flavobacterium sp. (strain MED217)</name>
    <dbReference type="NCBI Taxonomy" id="398720"/>
    <lineage>
        <taxon>Bacteria</taxon>
        <taxon>Pseudomonadati</taxon>
        <taxon>Bacteroidota</taxon>
        <taxon>Flavobacteriia</taxon>
        <taxon>Flavobacteriales</taxon>
        <taxon>Flavobacteriaceae</taxon>
        <taxon>Leeuwenhoekiella</taxon>
    </lineage>
</organism>
<sequence>MLTVTCYCRLNHKLPSAILNRESEAKEMIIRLIKRLHSFLIKFVKMLNLIKSGSLTSCRSNFGWWSFRVRPIIHAVVLLVCAVLCCASCKHEEHSRKDQAQYYPTTPSTPERISPPERTIYEKGDSIRDFETNFKNLFQNWDTAPIVNAADFKLKGYSFKEVIEDRAALNRYRNYFTSNQSLGMNMRKSSRSSANGEKAKVRMTLLPEYTYDPILNIDPKPEWYTPAFKDAVVKLVDQDFNIDTLELTYHSSMQKEEFTEQKGYSSDGSPNYIKGRAQKNFETYALGPLSEDYIQVFVTEKKALEELPLEAQQRILLAQLRNQRLTAQVSLSKNIAVGDVVYAIQFLYKEKPNEVFVICDQDSKKVLVDTFFSAIRY</sequence>
<gene>
    <name evidence="2" type="ORF">MED217_16815</name>
</gene>
<comment type="caution">
    <text evidence="2">The sequence shown here is derived from an EMBL/GenBank/DDBJ whole genome shotgun (WGS) entry which is preliminary data.</text>
</comment>
<protein>
    <submittedName>
        <fullName evidence="2">Uncharacterized protein</fullName>
    </submittedName>
</protein>
<name>A3XHM1_LEEBM</name>
<feature type="region of interest" description="Disordered" evidence="1">
    <location>
        <begin position="98"/>
        <end position="117"/>
    </location>
</feature>
<proteinExistence type="predicted"/>
<evidence type="ECO:0000313" key="2">
    <source>
        <dbReference type="EMBL" id="EAQ51224.1"/>
    </source>
</evidence>
<accession>A3XHM1</accession>
<feature type="compositionally biased region" description="Polar residues" evidence="1">
    <location>
        <begin position="102"/>
        <end position="111"/>
    </location>
</feature>
<dbReference type="Proteomes" id="UP000001601">
    <property type="component" value="Unassembled WGS sequence"/>
</dbReference>